<dbReference type="EMBL" id="WHOC01000105">
    <property type="protein sequence ID" value="NOU88269.1"/>
    <property type="molecule type" value="Genomic_DNA"/>
</dbReference>
<evidence type="ECO:0000256" key="7">
    <source>
        <dbReference type="RuleBase" id="RU363032"/>
    </source>
</evidence>
<evidence type="ECO:0000256" key="2">
    <source>
        <dbReference type="ARBA" id="ARBA00022448"/>
    </source>
</evidence>
<reference evidence="9 10" key="1">
    <citation type="submission" date="2019-10" db="EMBL/GenBank/DDBJ databases">
        <title>Description of Paenibacillus choica sp. nov.</title>
        <authorList>
            <person name="Carlier A."/>
            <person name="Qi S."/>
        </authorList>
    </citation>
    <scope>NUCLEOTIDE SEQUENCE [LARGE SCALE GENOMIC DNA]</scope>
    <source>
        <strain evidence="9 10">LMG 31460</strain>
    </source>
</reference>
<dbReference type="Pfam" id="PF00528">
    <property type="entry name" value="BPD_transp_1"/>
    <property type="match status" value="1"/>
</dbReference>
<evidence type="ECO:0000259" key="8">
    <source>
        <dbReference type="PROSITE" id="PS50928"/>
    </source>
</evidence>
<dbReference type="PROSITE" id="PS50928">
    <property type="entry name" value="ABC_TM1"/>
    <property type="match status" value="1"/>
</dbReference>
<dbReference type="PANTHER" id="PTHR43744">
    <property type="entry name" value="ABC TRANSPORTER PERMEASE PROTEIN MG189-RELATED-RELATED"/>
    <property type="match status" value="1"/>
</dbReference>
<dbReference type="CDD" id="cd06261">
    <property type="entry name" value="TM_PBP2"/>
    <property type="match status" value="1"/>
</dbReference>
<feature type="transmembrane region" description="Helical" evidence="7">
    <location>
        <begin position="81"/>
        <end position="104"/>
    </location>
</feature>
<evidence type="ECO:0000256" key="1">
    <source>
        <dbReference type="ARBA" id="ARBA00004651"/>
    </source>
</evidence>
<gene>
    <name evidence="9" type="ORF">GC102_21245</name>
</gene>
<keyword evidence="6 7" id="KW-0472">Membrane</keyword>
<dbReference type="SUPFAM" id="SSF161098">
    <property type="entry name" value="MetI-like"/>
    <property type="match status" value="1"/>
</dbReference>
<sequence>MTMGTTTARRIRMEPILFHTINGIFMLVLVIVTLYPFLHTLTISFNEGNDALRGGIYIWPRSWSLQNYKAIFLSGTIYHAAWISVARTITMTVIGVFLTTMLAYTLAQPHYIFRKIIGLIFVLTMYFNAGLIPNYFLIKSLGLLNNFWVYVLPGMVNAFNLIVIRTYIRTLPSGLVESAKMDGAGDFTIFIRIIFPLCTPVLATIALFIAVGSWNSWFDTFLYASSDLKLSTLQYEMMKLLGSTMSSNNDPGLMAGANTNQTKAMVTPSSIRSAITIVAAVPILFVYPFLQKYFIVGMNLGSVKE</sequence>
<feature type="transmembrane region" description="Helical" evidence="7">
    <location>
        <begin position="189"/>
        <end position="211"/>
    </location>
</feature>
<evidence type="ECO:0000313" key="10">
    <source>
        <dbReference type="Proteomes" id="UP000658690"/>
    </source>
</evidence>
<feature type="transmembrane region" description="Helical" evidence="7">
    <location>
        <begin position="16"/>
        <end position="38"/>
    </location>
</feature>
<keyword evidence="2 7" id="KW-0813">Transport</keyword>
<protein>
    <submittedName>
        <fullName evidence="9">ABC transporter permease subunit</fullName>
    </submittedName>
</protein>
<keyword evidence="10" id="KW-1185">Reference proteome</keyword>
<feature type="transmembrane region" description="Helical" evidence="7">
    <location>
        <begin position="116"/>
        <end position="136"/>
    </location>
</feature>
<keyword evidence="3" id="KW-1003">Cell membrane</keyword>
<dbReference type="InterPro" id="IPR000515">
    <property type="entry name" value="MetI-like"/>
</dbReference>
<comment type="caution">
    <text evidence="9">The sequence shown here is derived from an EMBL/GenBank/DDBJ whole genome shotgun (WGS) entry which is preliminary data.</text>
</comment>
<name>A0ABX1Z7J9_9BACL</name>
<dbReference type="InterPro" id="IPR035906">
    <property type="entry name" value="MetI-like_sf"/>
</dbReference>
<evidence type="ECO:0000256" key="3">
    <source>
        <dbReference type="ARBA" id="ARBA00022475"/>
    </source>
</evidence>
<evidence type="ECO:0000256" key="6">
    <source>
        <dbReference type="ARBA" id="ARBA00023136"/>
    </source>
</evidence>
<feature type="transmembrane region" description="Helical" evidence="7">
    <location>
        <begin position="271"/>
        <end position="290"/>
    </location>
</feature>
<organism evidence="9 10">
    <name type="scientific">Paenibacillus germinis</name>
    <dbReference type="NCBI Taxonomy" id="2654979"/>
    <lineage>
        <taxon>Bacteria</taxon>
        <taxon>Bacillati</taxon>
        <taxon>Bacillota</taxon>
        <taxon>Bacilli</taxon>
        <taxon>Bacillales</taxon>
        <taxon>Paenibacillaceae</taxon>
        <taxon>Paenibacillus</taxon>
    </lineage>
</organism>
<accession>A0ABX1Z7J9</accession>
<comment type="subcellular location">
    <subcellularLocation>
        <location evidence="1 7">Cell membrane</location>
        <topology evidence="1 7">Multi-pass membrane protein</topology>
    </subcellularLocation>
</comment>
<feature type="transmembrane region" description="Helical" evidence="7">
    <location>
        <begin position="148"/>
        <end position="168"/>
    </location>
</feature>
<dbReference type="Gene3D" id="1.10.3720.10">
    <property type="entry name" value="MetI-like"/>
    <property type="match status" value="1"/>
</dbReference>
<dbReference type="Proteomes" id="UP000658690">
    <property type="component" value="Unassembled WGS sequence"/>
</dbReference>
<feature type="domain" description="ABC transmembrane type-1" evidence="8">
    <location>
        <begin position="81"/>
        <end position="290"/>
    </location>
</feature>
<comment type="similarity">
    <text evidence="7">Belongs to the binding-protein-dependent transport system permease family.</text>
</comment>
<dbReference type="PANTHER" id="PTHR43744:SF9">
    <property type="entry name" value="POLYGALACTURONAN_RHAMNOGALACTURONAN TRANSPORT SYSTEM PERMEASE PROTEIN YTCP"/>
    <property type="match status" value="1"/>
</dbReference>
<proteinExistence type="inferred from homology"/>
<evidence type="ECO:0000313" key="9">
    <source>
        <dbReference type="EMBL" id="NOU88269.1"/>
    </source>
</evidence>
<keyword evidence="4 7" id="KW-0812">Transmembrane</keyword>
<keyword evidence="5 7" id="KW-1133">Transmembrane helix</keyword>
<evidence type="ECO:0000256" key="5">
    <source>
        <dbReference type="ARBA" id="ARBA00022989"/>
    </source>
</evidence>
<evidence type="ECO:0000256" key="4">
    <source>
        <dbReference type="ARBA" id="ARBA00022692"/>
    </source>
</evidence>